<dbReference type="Proteomes" id="UP000076532">
    <property type="component" value="Unassembled WGS sequence"/>
</dbReference>
<evidence type="ECO:0000256" key="6">
    <source>
        <dbReference type="SAM" id="MobiDB-lite"/>
    </source>
</evidence>
<dbReference type="PANTHER" id="PTHR12547">
    <property type="entry name" value="CCCH ZINC FINGER/TIS11-RELATED"/>
    <property type="match status" value="1"/>
</dbReference>
<feature type="domain" description="C3H1-type" evidence="7">
    <location>
        <begin position="337"/>
        <end position="364"/>
    </location>
</feature>
<keyword evidence="3 5" id="KW-0863">Zinc-finger</keyword>
<proteinExistence type="predicted"/>
<dbReference type="GO" id="GO:0008270">
    <property type="term" value="F:zinc ion binding"/>
    <property type="evidence" value="ECO:0007669"/>
    <property type="project" value="UniProtKB-KW"/>
</dbReference>
<evidence type="ECO:0000256" key="3">
    <source>
        <dbReference type="ARBA" id="ARBA00022771"/>
    </source>
</evidence>
<keyword evidence="1 5" id="KW-0479">Metal-binding</keyword>
<feature type="region of interest" description="Disordered" evidence="6">
    <location>
        <begin position="226"/>
        <end position="245"/>
    </location>
</feature>
<evidence type="ECO:0000259" key="7">
    <source>
        <dbReference type="PROSITE" id="PS50103"/>
    </source>
</evidence>
<dbReference type="GO" id="GO:0003729">
    <property type="term" value="F:mRNA binding"/>
    <property type="evidence" value="ECO:0007669"/>
    <property type="project" value="InterPro"/>
</dbReference>
<dbReference type="SMART" id="SM00356">
    <property type="entry name" value="ZnF_C3H1"/>
    <property type="match status" value="3"/>
</dbReference>
<feature type="zinc finger region" description="C3H1-type" evidence="5">
    <location>
        <begin position="337"/>
        <end position="364"/>
    </location>
</feature>
<evidence type="ECO:0000313" key="9">
    <source>
        <dbReference type="Proteomes" id="UP000076532"/>
    </source>
</evidence>
<keyword evidence="2" id="KW-0677">Repeat</keyword>
<protein>
    <recommendedName>
        <fullName evidence="7">C3H1-type domain-containing protein</fullName>
    </recommendedName>
</protein>
<feature type="zinc finger region" description="C3H1-type" evidence="5">
    <location>
        <begin position="250"/>
        <end position="278"/>
    </location>
</feature>
<evidence type="ECO:0000313" key="8">
    <source>
        <dbReference type="EMBL" id="KZP08674.1"/>
    </source>
</evidence>
<feature type="domain" description="C3H1-type" evidence="7">
    <location>
        <begin position="50"/>
        <end position="77"/>
    </location>
</feature>
<dbReference type="SUPFAM" id="SSF90229">
    <property type="entry name" value="CCCH zinc finger"/>
    <property type="match status" value="3"/>
</dbReference>
<evidence type="ECO:0000256" key="5">
    <source>
        <dbReference type="PROSITE-ProRule" id="PRU00723"/>
    </source>
</evidence>
<dbReference type="InterPro" id="IPR000571">
    <property type="entry name" value="Znf_CCCH"/>
</dbReference>
<dbReference type="PROSITE" id="PS50103">
    <property type="entry name" value="ZF_C3H1"/>
    <property type="match status" value="3"/>
</dbReference>
<dbReference type="Pfam" id="PF00642">
    <property type="entry name" value="zf-CCCH"/>
    <property type="match status" value="2"/>
</dbReference>
<feature type="domain" description="C3H1-type" evidence="7">
    <location>
        <begin position="250"/>
        <end position="278"/>
    </location>
</feature>
<keyword evidence="4 5" id="KW-0862">Zinc</keyword>
<dbReference type="Gene3D" id="4.10.1000.10">
    <property type="entry name" value="Zinc finger, CCCH-type"/>
    <property type="match status" value="3"/>
</dbReference>
<evidence type="ECO:0000256" key="2">
    <source>
        <dbReference type="ARBA" id="ARBA00022737"/>
    </source>
</evidence>
<evidence type="ECO:0000256" key="1">
    <source>
        <dbReference type="ARBA" id="ARBA00022723"/>
    </source>
</evidence>
<dbReference type="Pfam" id="PF14608">
    <property type="entry name" value="zf-CCCH_2"/>
    <property type="match status" value="1"/>
</dbReference>
<dbReference type="EMBL" id="KV417716">
    <property type="protein sequence ID" value="KZP08674.1"/>
    <property type="molecule type" value="Genomic_DNA"/>
</dbReference>
<accession>A0A165XLM8</accession>
<feature type="compositionally biased region" description="Low complexity" evidence="6">
    <location>
        <begin position="285"/>
        <end position="299"/>
    </location>
</feature>
<dbReference type="InterPro" id="IPR036855">
    <property type="entry name" value="Znf_CCCH_sf"/>
</dbReference>
<gene>
    <name evidence="8" type="ORF">FIBSPDRAFT_938863</name>
</gene>
<dbReference type="OrthoDB" id="411372at2759"/>
<dbReference type="InterPro" id="IPR045877">
    <property type="entry name" value="ZFP36-like"/>
</dbReference>
<name>A0A165XLM8_9AGAM</name>
<dbReference type="AlphaFoldDB" id="A0A165XLM8"/>
<dbReference type="STRING" id="436010.A0A165XLM8"/>
<sequence>MQQVAFNMPPRKAPPFQYAHPQRSDDDALARNFPRAFTGEGHTDQTSLTAYRTKLCRYHQAGFCRAGLACPFLHTPQDHEARAREALSYSSGLQPNVRSRPSIAIPPVQYPVYTGYPYTQTWSPHTGLSAQPQAQPQGHFQLGVPPNVGPVPYLDPYAYYYYSNPSVSPNSAIDELTTPLDESRLVAEPPLGHPPYPLFASTSNLGYRQPNAPPSNYQVDRFGYPTVRPPGRTNQQRSASAPLSRKRIASYKTKPCKFWGRDGTCPNGPQCTFLHDEIASGQLDSAEAASPSSSSADRSGQPPAELPRKPLSVIEEKKSQGIYPISWRVIGGGVMMGGSREICRAFTAGQCNKGDECPFTHEVEYDSIGEFIAWDLPRLLTLTINAGHYAPVTTTLVPGPYTHLQIPRSMAQTRIEEPPQRLA</sequence>
<feature type="region of interest" description="Disordered" evidence="6">
    <location>
        <begin position="283"/>
        <end position="312"/>
    </location>
</feature>
<feature type="compositionally biased region" description="Polar residues" evidence="6">
    <location>
        <begin position="232"/>
        <end position="241"/>
    </location>
</feature>
<keyword evidence="9" id="KW-1185">Reference proteome</keyword>
<dbReference type="PANTHER" id="PTHR12547:SF18">
    <property type="entry name" value="PROTEIN TIS11"/>
    <property type="match status" value="1"/>
</dbReference>
<feature type="non-terminal residue" evidence="8">
    <location>
        <position position="423"/>
    </location>
</feature>
<evidence type="ECO:0000256" key="4">
    <source>
        <dbReference type="ARBA" id="ARBA00022833"/>
    </source>
</evidence>
<feature type="zinc finger region" description="C3H1-type" evidence="5">
    <location>
        <begin position="50"/>
        <end position="77"/>
    </location>
</feature>
<organism evidence="8 9">
    <name type="scientific">Athelia psychrophila</name>
    <dbReference type="NCBI Taxonomy" id="1759441"/>
    <lineage>
        <taxon>Eukaryota</taxon>
        <taxon>Fungi</taxon>
        <taxon>Dikarya</taxon>
        <taxon>Basidiomycota</taxon>
        <taxon>Agaricomycotina</taxon>
        <taxon>Agaricomycetes</taxon>
        <taxon>Agaricomycetidae</taxon>
        <taxon>Atheliales</taxon>
        <taxon>Atheliaceae</taxon>
        <taxon>Athelia</taxon>
    </lineage>
</organism>
<feature type="region of interest" description="Disordered" evidence="6">
    <location>
        <begin position="1"/>
        <end position="22"/>
    </location>
</feature>
<reference evidence="8 9" key="1">
    <citation type="journal article" date="2016" name="Mol. Biol. Evol.">
        <title>Comparative Genomics of Early-Diverging Mushroom-Forming Fungi Provides Insights into the Origins of Lignocellulose Decay Capabilities.</title>
        <authorList>
            <person name="Nagy L.G."/>
            <person name="Riley R."/>
            <person name="Tritt A."/>
            <person name="Adam C."/>
            <person name="Daum C."/>
            <person name="Floudas D."/>
            <person name="Sun H."/>
            <person name="Yadav J.S."/>
            <person name="Pangilinan J."/>
            <person name="Larsson K.H."/>
            <person name="Matsuura K."/>
            <person name="Barry K."/>
            <person name="Labutti K."/>
            <person name="Kuo R."/>
            <person name="Ohm R.A."/>
            <person name="Bhattacharya S.S."/>
            <person name="Shirouzu T."/>
            <person name="Yoshinaga Y."/>
            <person name="Martin F.M."/>
            <person name="Grigoriev I.V."/>
            <person name="Hibbett D.S."/>
        </authorList>
    </citation>
    <scope>NUCLEOTIDE SEQUENCE [LARGE SCALE GENOMIC DNA]</scope>
    <source>
        <strain evidence="8 9">CBS 109695</strain>
    </source>
</reference>